<feature type="coiled-coil region" evidence="1">
    <location>
        <begin position="260"/>
        <end position="394"/>
    </location>
</feature>
<proteinExistence type="predicted"/>
<evidence type="ECO:0000313" key="2">
    <source>
        <dbReference type="EMBL" id="CAG9322621.1"/>
    </source>
</evidence>
<protein>
    <submittedName>
        <fullName evidence="2">Uncharacterized protein</fullName>
    </submittedName>
</protein>
<comment type="caution">
    <text evidence="2">The sequence shown here is derived from an EMBL/GenBank/DDBJ whole genome shotgun (WGS) entry which is preliminary data.</text>
</comment>
<dbReference type="Proteomes" id="UP001162131">
    <property type="component" value="Unassembled WGS sequence"/>
</dbReference>
<keyword evidence="3" id="KW-1185">Reference proteome</keyword>
<evidence type="ECO:0000256" key="1">
    <source>
        <dbReference type="SAM" id="Coils"/>
    </source>
</evidence>
<organism evidence="2 3">
    <name type="scientific">Blepharisma stoltei</name>
    <dbReference type="NCBI Taxonomy" id="1481888"/>
    <lineage>
        <taxon>Eukaryota</taxon>
        <taxon>Sar</taxon>
        <taxon>Alveolata</taxon>
        <taxon>Ciliophora</taxon>
        <taxon>Postciliodesmatophora</taxon>
        <taxon>Heterotrichea</taxon>
        <taxon>Heterotrichida</taxon>
        <taxon>Blepharismidae</taxon>
        <taxon>Blepharisma</taxon>
    </lineage>
</organism>
<dbReference type="AlphaFoldDB" id="A0AAU9JBY1"/>
<evidence type="ECO:0000313" key="3">
    <source>
        <dbReference type="Proteomes" id="UP001162131"/>
    </source>
</evidence>
<sequence length="505" mass="59457">MKKHNHSSSICNTIALDTIHMKDLKKLLTKYRESSPEKKFENPFACAYNSTPAETNTNINHSSKKSQNKPKFTDCANMGDIKGNIATVNEFNSKQNNEYITKLLRTVRDKLVSLEEWSAALDRRQKEIENREESLKLSSEMASNQHRKNLSGKINIDEIIDKSLAELKNTDNRQNNQNSTHRENADNEIKRFSECLERKTRELMSKEKYLAQWDAELAKKIKFVELKDKENVAKANKLDSLYIELECRLKINDIISQIENDDIKQKYEILKRKEANLSNQINQWEEKNNELIAREFVLKSKEAQYNDLISQTNMYEIDEMQVKLMEKDNELIEKEASIRNQLSLIARKESELNEAKILFENEKNDFLEQSMREKQEIESSQEILQKVLKEIEKRDEIICEKELEISEKYKEIHAEEVALEERKQKYIKSWDDMINKFEYLQDSFVERGDSDKQNESILQYIDKSKYQSDSSNSIDLANEKESSEFISIYNEISFDTDIHNFIINS</sequence>
<reference evidence="2" key="1">
    <citation type="submission" date="2021-09" db="EMBL/GenBank/DDBJ databases">
        <authorList>
            <consortium name="AG Swart"/>
            <person name="Singh M."/>
            <person name="Singh A."/>
            <person name="Seah K."/>
            <person name="Emmerich C."/>
        </authorList>
    </citation>
    <scope>NUCLEOTIDE SEQUENCE</scope>
    <source>
        <strain evidence="2">ATCC30299</strain>
    </source>
</reference>
<keyword evidence="1" id="KW-0175">Coiled coil</keyword>
<name>A0AAU9JBY1_9CILI</name>
<gene>
    <name evidence="2" type="ORF">BSTOLATCC_MIC31744</name>
</gene>
<accession>A0AAU9JBY1</accession>
<dbReference type="EMBL" id="CAJZBQ010000032">
    <property type="protein sequence ID" value="CAG9322621.1"/>
    <property type="molecule type" value="Genomic_DNA"/>
</dbReference>